<evidence type="ECO:0000256" key="3">
    <source>
        <dbReference type="ARBA" id="ARBA00022679"/>
    </source>
</evidence>
<comment type="caution">
    <text evidence="16">The sequence shown here is derived from an EMBL/GenBank/DDBJ whole genome shotgun (WGS) entry which is preliminary data.</text>
</comment>
<evidence type="ECO:0000256" key="1">
    <source>
        <dbReference type="ARBA" id="ARBA00012513"/>
    </source>
</evidence>
<evidence type="ECO:0000256" key="10">
    <source>
        <dbReference type="ARBA" id="ARBA00046964"/>
    </source>
</evidence>
<keyword evidence="5 16" id="KW-0418">Kinase</keyword>
<keyword evidence="6" id="KW-0067">ATP-binding</keyword>
<dbReference type="InterPro" id="IPR044092">
    <property type="entry name" value="STKc_PRP4"/>
</dbReference>
<keyword evidence="4" id="KW-0547">Nucleotide-binding</keyword>
<keyword evidence="17" id="KW-1185">Reference proteome</keyword>
<feature type="compositionally biased region" description="Basic and acidic residues" evidence="13">
    <location>
        <begin position="396"/>
        <end position="409"/>
    </location>
</feature>
<dbReference type="Gene3D" id="1.10.510.10">
    <property type="entry name" value="Transferase(Phosphotransferase) domain 1"/>
    <property type="match status" value="1"/>
</dbReference>
<gene>
    <name evidence="16" type="ORF">Cadr_000022480</name>
</gene>
<accession>A0A5N4CS82</accession>
<keyword evidence="3" id="KW-0808">Transferase</keyword>
<dbReference type="InterPro" id="IPR050494">
    <property type="entry name" value="Ser_Thr_dual-spec_kinase"/>
</dbReference>
<dbReference type="Pfam" id="PF00069">
    <property type="entry name" value="Pkinase"/>
    <property type="match status" value="2"/>
</dbReference>
<feature type="compositionally biased region" description="Low complexity" evidence="13">
    <location>
        <begin position="159"/>
        <end position="169"/>
    </location>
</feature>
<comment type="subunit">
    <text evidence="10">Interacts with CLK1 C-terminus. Associates with the U5 snRNP and NCOR1 deacetylase complexes. Identified in the spliceosome C complex.</text>
</comment>
<feature type="compositionally biased region" description="Low complexity" evidence="13">
    <location>
        <begin position="564"/>
        <end position="584"/>
    </location>
</feature>
<feature type="region of interest" description="Disordered" evidence="13">
    <location>
        <begin position="561"/>
        <end position="585"/>
    </location>
</feature>
<evidence type="ECO:0000256" key="11">
    <source>
        <dbReference type="ARBA" id="ARBA00048659"/>
    </source>
</evidence>
<comment type="catalytic activity">
    <reaction evidence="12">
        <text>L-seryl-[protein] + ATP = O-phospho-L-seryl-[protein] + ADP + H(+)</text>
        <dbReference type="Rhea" id="RHEA:17989"/>
        <dbReference type="Rhea" id="RHEA-COMP:9863"/>
        <dbReference type="Rhea" id="RHEA-COMP:11604"/>
        <dbReference type="ChEBI" id="CHEBI:15378"/>
        <dbReference type="ChEBI" id="CHEBI:29999"/>
        <dbReference type="ChEBI" id="CHEBI:30616"/>
        <dbReference type="ChEBI" id="CHEBI:83421"/>
        <dbReference type="ChEBI" id="CHEBI:456216"/>
        <dbReference type="EC" id="2.7.11.1"/>
    </reaction>
    <physiologicalReaction direction="left-to-right" evidence="12">
        <dbReference type="Rhea" id="RHEA:17990"/>
    </physiologicalReaction>
</comment>
<feature type="chain" id="PRO_5024456709" description="Serine/threonine-protein kinase PRP4 homolog" evidence="14">
    <location>
        <begin position="19"/>
        <end position="1036"/>
    </location>
</feature>
<keyword evidence="14" id="KW-0732">Signal</keyword>
<dbReference type="Proteomes" id="UP000299084">
    <property type="component" value="Unassembled WGS sequence"/>
</dbReference>
<reference evidence="16 17" key="1">
    <citation type="journal article" date="2019" name="Mol. Ecol. Resour.">
        <title>Improving Illumina assemblies with Hi-C and long reads: an example with the North African dromedary.</title>
        <authorList>
            <person name="Elbers J.P."/>
            <person name="Rogers M.F."/>
            <person name="Perelman P.L."/>
            <person name="Proskuryakova A.A."/>
            <person name="Serdyukova N.A."/>
            <person name="Johnson W.E."/>
            <person name="Horin P."/>
            <person name="Corander J."/>
            <person name="Murphy D."/>
            <person name="Burger P.A."/>
        </authorList>
    </citation>
    <scope>NUCLEOTIDE SEQUENCE [LARGE SCALE GENOMIC DNA]</scope>
    <source>
        <strain evidence="16">Drom800</strain>
        <tissue evidence="16">Blood</tissue>
    </source>
</reference>
<organism evidence="16 17">
    <name type="scientific">Camelus dromedarius</name>
    <name type="common">Dromedary</name>
    <name type="synonym">Arabian camel</name>
    <dbReference type="NCBI Taxonomy" id="9838"/>
    <lineage>
        <taxon>Eukaryota</taxon>
        <taxon>Metazoa</taxon>
        <taxon>Chordata</taxon>
        <taxon>Craniata</taxon>
        <taxon>Vertebrata</taxon>
        <taxon>Euteleostomi</taxon>
        <taxon>Mammalia</taxon>
        <taxon>Eutheria</taxon>
        <taxon>Laurasiatheria</taxon>
        <taxon>Artiodactyla</taxon>
        <taxon>Tylopoda</taxon>
        <taxon>Camelidae</taxon>
        <taxon>Camelus</taxon>
    </lineage>
</organism>
<feature type="signal peptide" evidence="14">
    <location>
        <begin position="1"/>
        <end position="18"/>
    </location>
</feature>
<dbReference type="CDD" id="cd14135">
    <property type="entry name" value="STKc_PRP4"/>
    <property type="match status" value="1"/>
</dbReference>
<evidence type="ECO:0000256" key="2">
    <source>
        <dbReference type="ARBA" id="ARBA00022527"/>
    </source>
</evidence>
<evidence type="ECO:0000259" key="15">
    <source>
        <dbReference type="PROSITE" id="PS50011"/>
    </source>
</evidence>
<feature type="compositionally biased region" description="Basic and acidic residues" evidence="13">
    <location>
        <begin position="83"/>
        <end position="92"/>
    </location>
</feature>
<evidence type="ECO:0000256" key="14">
    <source>
        <dbReference type="SAM" id="SignalP"/>
    </source>
</evidence>
<feature type="compositionally biased region" description="Basic and acidic residues" evidence="13">
    <location>
        <begin position="416"/>
        <end position="430"/>
    </location>
</feature>
<feature type="compositionally biased region" description="Acidic residues" evidence="13">
    <location>
        <begin position="520"/>
        <end position="537"/>
    </location>
</feature>
<dbReference type="Gene3D" id="3.30.200.20">
    <property type="entry name" value="Phosphorylase Kinase, domain 1"/>
    <property type="match status" value="1"/>
</dbReference>
<evidence type="ECO:0000256" key="6">
    <source>
        <dbReference type="ARBA" id="ARBA00022840"/>
    </source>
</evidence>
<feature type="compositionally biased region" description="Basic residues" evidence="13">
    <location>
        <begin position="439"/>
        <end position="499"/>
    </location>
</feature>
<comment type="catalytic activity">
    <reaction evidence="11">
        <text>L-threonyl-[protein] + ATP = O-phospho-L-threonyl-[protein] + ADP + H(+)</text>
        <dbReference type="Rhea" id="RHEA:46608"/>
        <dbReference type="Rhea" id="RHEA-COMP:11060"/>
        <dbReference type="Rhea" id="RHEA-COMP:11605"/>
        <dbReference type="ChEBI" id="CHEBI:15378"/>
        <dbReference type="ChEBI" id="CHEBI:30013"/>
        <dbReference type="ChEBI" id="CHEBI:30616"/>
        <dbReference type="ChEBI" id="CHEBI:61977"/>
        <dbReference type="ChEBI" id="CHEBI:456216"/>
        <dbReference type="EC" id="2.7.11.1"/>
    </reaction>
    <physiologicalReaction direction="left-to-right" evidence="11">
        <dbReference type="Rhea" id="RHEA:46609"/>
    </physiologicalReaction>
</comment>
<dbReference type="InterPro" id="IPR011009">
    <property type="entry name" value="Kinase-like_dom_sf"/>
</dbReference>
<evidence type="ECO:0000256" key="4">
    <source>
        <dbReference type="ARBA" id="ARBA00022741"/>
    </source>
</evidence>
<feature type="compositionally biased region" description="Basic residues" evidence="13">
    <location>
        <begin position="215"/>
        <end position="231"/>
    </location>
</feature>
<feature type="compositionally biased region" description="Basic and acidic residues" evidence="13">
    <location>
        <begin position="317"/>
        <end position="326"/>
    </location>
</feature>
<comment type="similarity">
    <text evidence="7">Belongs to the protein kinase superfamily. CMGC Ser/Thr protein kinase family.</text>
</comment>
<dbReference type="FunFam" id="3.30.200.20:FF:000123">
    <property type="entry name" value="serine/threonine-protein kinase PRP4 homolog"/>
    <property type="match status" value="1"/>
</dbReference>
<dbReference type="InterPro" id="IPR008271">
    <property type="entry name" value="Ser/Thr_kinase_AS"/>
</dbReference>
<dbReference type="InterPro" id="IPR000719">
    <property type="entry name" value="Prot_kinase_dom"/>
</dbReference>
<dbReference type="GO" id="GO:0004674">
    <property type="term" value="F:protein serine/threonine kinase activity"/>
    <property type="evidence" value="ECO:0007669"/>
    <property type="project" value="UniProtKB-KW"/>
</dbReference>
<dbReference type="EC" id="2.7.11.1" evidence="1"/>
<feature type="compositionally biased region" description="Basic residues" evidence="13">
    <location>
        <begin position="303"/>
        <end position="316"/>
    </location>
</feature>
<dbReference type="SUPFAM" id="SSF56112">
    <property type="entry name" value="Protein kinase-like (PK-like)"/>
    <property type="match status" value="1"/>
</dbReference>
<dbReference type="PANTHER" id="PTHR24058">
    <property type="entry name" value="DUAL SPECIFICITY PROTEIN KINASE"/>
    <property type="match status" value="1"/>
</dbReference>
<dbReference type="AlphaFoldDB" id="A0A5N4CS82"/>
<feature type="region of interest" description="Disordered" evidence="13">
    <location>
        <begin position="18"/>
        <end position="99"/>
    </location>
</feature>
<keyword evidence="2" id="KW-0723">Serine/threonine-protein kinase</keyword>
<evidence type="ECO:0000256" key="13">
    <source>
        <dbReference type="SAM" id="MobiDB-lite"/>
    </source>
</evidence>
<dbReference type="EMBL" id="JWIN03000020">
    <property type="protein sequence ID" value="KAB1261712.1"/>
    <property type="molecule type" value="Genomic_DNA"/>
</dbReference>
<proteinExistence type="inferred from homology"/>
<name>A0A5N4CS82_CAMDR</name>
<dbReference type="PANTHER" id="PTHR24058:SF103">
    <property type="entry name" value="SERINE_THREONINE-PROTEIN KINASE PRP4 HOMOLOG"/>
    <property type="match status" value="1"/>
</dbReference>
<sequence>MNVLIHVFVIAVLQMEDADNSEKSVNEENGEVSEDQSQNKHSRHKKKKHKHRSKHKKHKHSSEEDKDKKHKHKHKHKKHKRKEVIDASDKEGMSPAKRTKLDDLALLEDLEKQRALIKAELDNELMEGKVQSGMGLILQGYESGSEEEGEIHEKARNGSRPSTRPSSTRGKLEPTDNKNSAKKRSKSRSKERTRHRSEKKRSKGGVETVKEKTTRSKSKERRRSRSPSKRSKSQDQARKSKSPALRRRSQEKSGKARSPADDKARAEDKSKSKDRKKSPIVNESRSRDRGKKSRSPVDLRGKSKDRRSRSKERKSKRSETDKEKKPVKSPSKDASSGKENRSPSRRPGRSPKRRSLSPKQRDKARRSRSPLVNDRRSKQSKSPSRTLSPGRRARSRSLERKRREPERRRLSSPRTRPRDDILSRRERSKDASPISRWSPARRRASRSPVRRRSRSPLRRSRSPRRRSRSPRRRDRGRRSRSRLRRRSRSRGGRRRRSRSKVKEDKFKGSLSEGMKVEQESSSDDNLEDFDVEEEDEEALIEQRRIQRQAIVQKYKYLAEDSNMSVPSEPSSPQSSTRTRSPSPEDILERVAADVKEYERENVDTFEASVKAKHNLMAVEQSNGSSQKKLLAPDMFTESDDMFAAYFDSARLRAAGIGKDFKENPNLRDNWTDAEGYYRVNIGEVLDKRYNVYGYTGQGVFSNVVRARDNARANQEVAVKIIRNNELMQKTGLKELEFLKKLNDADPDDKFHCLRLFRHFYHKQHLCLVFEPLSMNLREVLKKYGKDVGLHIKAVRSYSQQLFLALKLLKRCNILHADIKPDNILVSQRSAALPLWVASHLVCLPLCCARGRMSTLTLCCAGSERATYRISDLTRYTIPVKECVNCVQVKVIGKSYDYGIDMWSVGCTLYELYTGKILFPGKTNNHMLKLAMDLKGKMPNKMIRKGVFKDQHFDQNLNFMYIEVDKVTEREKVTVMSTINPTKDLLADLIGCQRLPEDQRKKVHQLKDLLDQILMLDPAKRISINQALQHAFIQEKI</sequence>
<feature type="compositionally biased region" description="Basic residues" evidence="13">
    <location>
        <begin position="180"/>
        <end position="203"/>
    </location>
</feature>
<dbReference type="PROSITE" id="PS00108">
    <property type="entry name" value="PROTEIN_KINASE_ST"/>
    <property type="match status" value="1"/>
</dbReference>
<evidence type="ECO:0000256" key="9">
    <source>
        <dbReference type="ARBA" id="ARBA00031858"/>
    </source>
</evidence>
<evidence type="ECO:0000256" key="5">
    <source>
        <dbReference type="ARBA" id="ARBA00022777"/>
    </source>
</evidence>
<feature type="compositionally biased region" description="Basic residues" evidence="13">
    <location>
        <begin position="68"/>
        <end position="82"/>
    </location>
</feature>
<feature type="compositionally biased region" description="Basic residues" evidence="13">
    <location>
        <begin position="343"/>
        <end position="368"/>
    </location>
</feature>
<feature type="compositionally biased region" description="Basic residues" evidence="13">
    <location>
        <begin position="40"/>
        <end position="60"/>
    </location>
</feature>
<feature type="domain" description="Protein kinase" evidence="15">
    <location>
        <begin position="689"/>
        <end position="1032"/>
    </location>
</feature>
<evidence type="ECO:0000256" key="7">
    <source>
        <dbReference type="ARBA" id="ARBA00023596"/>
    </source>
</evidence>
<dbReference type="PROSITE" id="PS50011">
    <property type="entry name" value="PROTEIN_KINASE_DOM"/>
    <property type="match status" value="1"/>
</dbReference>
<evidence type="ECO:0000256" key="8">
    <source>
        <dbReference type="ARBA" id="ARBA00023637"/>
    </source>
</evidence>
<evidence type="ECO:0000313" key="16">
    <source>
        <dbReference type="EMBL" id="KAB1261712.1"/>
    </source>
</evidence>
<feature type="region of interest" description="Disordered" evidence="13">
    <location>
        <begin position="140"/>
        <end position="537"/>
    </location>
</feature>
<evidence type="ECO:0000313" key="17">
    <source>
        <dbReference type="Proteomes" id="UP000299084"/>
    </source>
</evidence>
<dbReference type="SMART" id="SM00220">
    <property type="entry name" value="S_TKc"/>
    <property type="match status" value="1"/>
</dbReference>
<dbReference type="GO" id="GO:0005524">
    <property type="term" value="F:ATP binding"/>
    <property type="evidence" value="ECO:0007669"/>
    <property type="project" value="UniProtKB-KW"/>
</dbReference>
<dbReference type="GO" id="GO:0045292">
    <property type="term" value="P:mRNA cis splicing, via spliceosome"/>
    <property type="evidence" value="ECO:0007669"/>
    <property type="project" value="InterPro"/>
</dbReference>
<protein>
    <recommendedName>
        <fullName evidence="8">Serine/threonine-protein kinase PRP4 homolog</fullName>
        <ecNumber evidence="1">2.7.11.1</ecNumber>
    </recommendedName>
    <alternativeName>
        <fullName evidence="9">PRP4 pre-mRNA-processing factor 4 homolog</fullName>
    </alternativeName>
</protein>
<feature type="compositionally biased region" description="Basic and acidic residues" evidence="13">
    <location>
        <begin position="248"/>
        <end position="271"/>
    </location>
</feature>
<evidence type="ECO:0000256" key="12">
    <source>
        <dbReference type="ARBA" id="ARBA00048977"/>
    </source>
</evidence>